<reference evidence="1" key="1">
    <citation type="submission" date="2020-03" db="EMBL/GenBank/DDBJ databases">
        <title>The deep terrestrial virosphere.</title>
        <authorList>
            <person name="Holmfeldt K."/>
            <person name="Nilsson E."/>
            <person name="Simone D."/>
            <person name="Lopez-Fernandez M."/>
            <person name="Wu X."/>
            <person name="de Brujin I."/>
            <person name="Lundin D."/>
            <person name="Andersson A."/>
            <person name="Bertilsson S."/>
            <person name="Dopson M."/>
        </authorList>
    </citation>
    <scope>NUCLEOTIDE SEQUENCE</scope>
    <source>
        <strain evidence="1">MM415B01249</strain>
    </source>
</reference>
<sequence length="118" mass="13167">MILGSGNFVKTAEVNDRDMLTFKDSGDWVENTMYKYPDGNPKVDFIIKVEINGDTKSMRLNKTNREIVIAAYGNDTAKWVGKSATITKEKVLVAGKKHDCILLEIDGVVHTSEEEAPF</sequence>
<protein>
    <submittedName>
        <fullName evidence="1">Uncharacterized protein</fullName>
    </submittedName>
</protein>
<proteinExistence type="predicted"/>
<gene>
    <name evidence="1" type="ORF">MM415B01249_0023</name>
</gene>
<organism evidence="1">
    <name type="scientific">viral metagenome</name>
    <dbReference type="NCBI Taxonomy" id="1070528"/>
    <lineage>
        <taxon>unclassified sequences</taxon>
        <taxon>metagenomes</taxon>
        <taxon>organismal metagenomes</taxon>
    </lineage>
</organism>
<evidence type="ECO:0000313" key="1">
    <source>
        <dbReference type="EMBL" id="QJA59686.1"/>
    </source>
</evidence>
<accession>A0A6M3IQ74</accession>
<name>A0A6M3IQ74_9ZZZZ</name>
<dbReference type="EMBL" id="MT141380">
    <property type="protein sequence ID" value="QJA59686.1"/>
    <property type="molecule type" value="Genomic_DNA"/>
</dbReference>
<dbReference type="AlphaFoldDB" id="A0A6M3IQ74"/>